<evidence type="ECO:0000313" key="9">
    <source>
        <dbReference type="EMBL" id="QDT58876.1"/>
    </source>
</evidence>
<dbReference type="GO" id="GO:0006793">
    <property type="term" value="P:phosphorus metabolic process"/>
    <property type="evidence" value="ECO:0007669"/>
    <property type="project" value="UniProtKB-ARBA"/>
</dbReference>
<keyword evidence="5" id="KW-0442">Lipid degradation</keyword>
<evidence type="ECO:0000256" key="6">
    <source>
        <dbReference type="ARBA" id="ARBA00023098"/>
    </source>
</evidence>
<accession>A0A517SRY6</accession>
<dbReference type="Pfam" id="PF13091">
    <property type="entry name" value="PLDc_2"/>
    <property type="match status" value="1"/>
</dbReference>
<proteinExistence type="inferred from homology"/>
<dbReference type="AlphaFoldDB" id="A0A517SRY6"/>
<dbReference type="InterPro" id="IPR001736">
    <property type="entry name" value="PLipase_D/transphosphatidylase"/>
</dbReference>
<dbReference type="EC" id="3.1.4.4" evidence="3"/>
<dbReference type="GO" id="GO:0016891">
    <property type="term" value="F:RNA endonuclease activity producing 5'-phosphomonoesters, hydrolytic mechanism"/>
    <property type="evidence" value="ECO:0007669"/>
    <property type="project" value="TreeGrafter"/>
</dbReference>
<dbReference type="PROSITE" id="PS50035">
    <property type="entry name" value="PLD"/>
    <property type="match status" value="1"/>
</dbReference>
<evidence type="ECO:0000256" key="1">
    <source>
        <dbReference type="ARBA" id="ARBA00000798"/>
    </source>
</evidence>
<dbReference type="InterPro" id="IPR025202">
    <property type="entry name" value="PLD-like_dom"/>
</dbReference>
<keyword evidence="6" id="KW-0443">Lipid metabolism</keyword>
<comment type="catalytic activity">
    <reaction evidence="1">
        <text>a 1,2-diacyl-sn-glycero-3-phosphocholine + H2O = a 1,2-diacyl-sn-glycero-3-phosphate + choline + H(+)</text>
        <dbReference type="Rhea" id="RHEA:14445"/>
        <dbReference type="ChEBI" id="CHEBI:15354"/>
        <dbReference type="ChEBI" id="CHEBI:15377"/>
        <dbReference type="ChEBI" id="CHEBI:15378"/>
        <dbReference type="ChEBI" id="CHEBI:57643"/>
        <dbReference type="ChEBI" id="CHEBI:58608"/>
        <dbReference type="EC" id="3.1.4.4"/>
    </reaction>
</comment>
<feature type="region of interest" description="Disordered" evidence="7">
    <location>
        <begin position="1"/>
        <end position="24"/>
    </location>
</feature>
<dbReference type="EMBL" id="CP036272">
    <property type="protein sequence ID" value="QDT58876.1"/>
    <property type="molecule type" value="Genomic_DNA"/>
</dbReference>
<feature type="domain" description="PLD phosphodiesterase" evidence="8">
    <location>
        <begin position="227"/>
        <end position="254"/>
    </location>
</feature>
<reference evidence="9 10" key="1">
    <citation type="submission" date="2019-02" db="EMBL/GenBank/DDBJ databases">
        <title>Deep-cultivation of Planctomycetes and their phenomic and genomic characterization uncovers novel biology.</title>
        <authorList>
            <person name="Wiegand S."/>
            <person name="Jogler M."/>
            <person name="Boedeker C."/>
            <person name="Pinto D."/>
            <person name="Vollmers J."/>
            <person name="Rivas-Marin E."/>
            <person name="Kohn T."/>
            <person name="Peeters S.H."/>
            <person name="Heuer A."/>
            <person name="Rast P."/>
            <person name="Oberbeckmann S."/>
            <person name="Bunk B."/>
            <person name="Jeske O."/>
            <person name="Meyerdierks A."/>
            <person name="Storesund J.E."/>
            <person name="Kallscheuer N."/>
            <person name="Luecker S."/>
            <person name="Lage O.M."/>
            <person name="Pohl T."/>
            <person name="Merkel B.J."/>
            <person name="Hornburger P."/>
            <person name="Mueller R.-W."/>
            <person name="Bruemmer F."/>
            <person name="Labrenz M."/>
            <person name="Spormann A.M."/>
            <person name="Op den Camp H."/>
            <person name="Overmann J."/>
            <person name="Amann R."/>
            <person name="Jetten M.S.M."/>
            <person name="Mascher T."/>
            <person name="Medema M.H."/>
            <person name="Devos D.P."/>
            <person name="Kaster A.-K."/>
            <person name="Ovreas L."/>
            <person name="Rohde M."/>
            <person name="Galperin M.Y."/>
            <person name="Jogler C."/>
        </authorList>
    </citation>
    <scope>NUCLEOTIDE SEQUENCE [LARGE SCALE GENOMIC DNA]</scope>
    <source>
        <strain evidence="9 10">SV_7m_r</strain>
    </source>
</reference>
<evidence type="ECO:0000313" key="10">
    <source>
        <dbReference type="Proteomes" id="UP000315003"/>
    </source>
</evidence>
<dbReference type="SUPFAM" id="SSF56024">
    <property type="entry name" value="Phospholipase D/nuclease"/>
    <property type="match status" value="1"/>
</dbReference>
<keyword evidence="4 9" id="KW-0378">Hydrolase</keyword>
<dbReference type="Gene3D" id="3.30.870.10">
    <property type="entry name" value="Endonuclease Chain A"/>
    <property type="match status" value="1"/>
</dbReference>
<evidence type="ECO:0000259" key="8">
    <source>
        <dbReference type="PROSITE" id="PS50035"/>
    </source>
</evidence>
<protein>
    <recommendedName>
        <fullName evidence="3">phospholipase D</fullName>
        <ecNumber evidence="3">3.1.4.4</ecNumber>
    </recommendedName>
</protein>
<dbReference type="OrthoDB" id="9765044at2"/>
<gene>
    <name evidence="9" type="primary">pld</name>
    <name evidence="9" type="ORF">SV7mr_13780</name>
</gene>
<sequence length="286" mass="32646">MRPFQAARALQERPRSAARKRSPTCGSNQLTLHTHCLCWRYDVALLSLDRSPNQLLILFANAMFEDVLRQSFRDFRLSRGEKRDLKSLVKRCGQDTHQLALARSEAFEMAQEAINESNQPDVLRWLEEVVKALQGSSASQPSAGAEVHFSPDDPCAERIIRMFQSTRRNADIAVFTITDNRISRAISDAHDRGIKIRIISDNDKSQDLGSDIESLAKSGIEVRVDQTEHHMHHKYAIFDHQHLLTGSYNWTRSASLHNSENFLITADDYLVGQFRKAFQRLWNSLG</sequence>
<comment type="similarity">
    <text evidence="2">Belongs to the phospholipase D family.</text>
</comment>
<dbReference type="CDD" id="cd09171">
    <property type="entry name" value="PLDc_vPLD6_like"/>
    <property type="match status" value="1"/>
</dbReference>
<evidence type="ECO:0000256" key="5">
    <source>
        <dbReference type="ARBA" id="ARBA00022963"/>
    </source>
</evidence>
<dbReference type="InterPro" id="IPR051406">
    <property type="entry name" value="PLD_domain"/>
</dbReference>
<dbReference type="GO" id="GO:0016042">
    <property type="term" value="P:lipid catabolic process"/>
    <property type="evidence" value="ECO:0007669"/>
    <property type="project" value="UniProtKB-KW"/>
</dbReference>
<evidence type="ECO:0000256" key="3">
    <source>
        <dbReference type="ARBA" id="ARBA00012027"/>
    </source>
</evidence>
<evidence type="ECO:0000256" key="4">
    <source>
        <dbReference type="ARBA" id="ARBA00022801"/>
    </source>
</evidence>
<dbReference type="Proteomes" id="UP000315003">
    <property type="component" value="Chromosome"/>
</dbReference>
<evidence type="ECO:0000256" key="7">
    <source>
        <dbReference type="SAM" id="MobiDB-lite"/>
    </source>
</evidence>
<keyword evidence="10" id="KW-1185">Reference proteome</keyword>
<organism evidence="9 10">
    <name type="scientific">Stieleria bergensis</name>
    <dbReference type="NCBI Taxonomy" id="2528025"/>
    <lineage>
        <taxon>Bacteria</taxon>
        <taxon>Pseudomonadati</taxon>
        <taxon>Planctomycetota</taxon>
        <taxon>Planctomycetia</taxon>
        <taxon>Pirellulales</taxon>
        <taxon>Pirellulaceae</taxon>
        <taxon>Stieleria</taxon>
    </lineage>
</organism>
<name>A0A517SRY6_9BACT</name>
<evidence type="ECO:0000256" key="2">
    <source>
        <dbReference type="ARBA" id="ARBA00008664"/>
    </source>
</evidence>
<dbReference type="PANTHER" id="PTHR43856">
    <property type="entry name" value="CARDIOLIPIN HYDROLASE"/>
    <property type="match status" value="1"/>
</dbReference>
<dbReference type="GO" id="GO:0004630">
    <property type="term" value="F:phospholipase D activity"/>
    <property type="evidence" value="ECO:0007669"/>
    <property type="project" value="UniProtKB-EC"/>
</dbReference>
<dbReference type="PANTHER" id="PTHR43856:SF1">
    <property type="entry name" value="MITOCHONDRIAL CARDIOLIPIN HYDROLASE"/>
    <property type="match status" value="1"/>
</dbReference>